<protein>
    <recommendedName>
        <fullName evidence="7">Reverse transcriptase/retrotransposon-derived protein RNase H-like domain-containing protein</fullName>
    </recommendedName>
</protein>
<dbReference type="Gene3D" id="1.10.340.70">
    <property type="match status" value="1"/>
</dbReference>
<evidence type="ECO:0000313" key="6">
    <source>
        <dbReference type="EMBL" id="SPD14340.1"/>
    </source>
</evidence>
<dbReference type="PANTHER" id="PTHR37984">
    <property type="entry name" value="PROTEIN CBG26694"/>
    <property type="match status" value="1"/>
</dbReference>
<feature type="region of interest" description="Disordered" evidence="2">
    <location>
        <begin position="23"/>
        <end position="46"/>
    </location>
</feature>
<name>A0A2N9HRF8_FAGSY</name>
<dbReference type="InterPro" id="IPR050951">
    <property type="entry name" value="Retrovirus_Pol_polyprotein"/>
</dbReference>
<feature type="domain" description="Reverse transcriptase" evidence="3">
    <location>
        <begin position="521"/>
        <end position="577"/>
    </location>
</feature>
<dbReference type="Pfam" id="PF17921">
    <property type="entry name" value="Integrase_H2C2"/>
    <property type="match status" value="1"/>
</dbReference>
<dbReference type="PANTHER" id="PTHR37984:SF5">
    <property type="entry name" value="PROTEIN NYNRIN-LIKE"/>
    <property type="match status" value="1"/>
</dbReference>
<dbReference type="Pfam" id="PF17919">
    <property type="entry name" value="RT_RNaseH_2"/>
    <property type="match status" value="1"/>
</dbReference>
<evidence type="ECO:0000259" key="3">
    <source>
        <dbReference type="Pfam" id="PF00078"/>
    </source>
</evidence>
<dbReference type="InterPro" id="IPR041588">
    <property type="entry name" value="Integrase_H2C2"/>
</dbReference>
<dbReference type="SUPFAM" id="SSF56672">
    <property type="entry name" value="DNA/RNA polymerases"/>
    <property type="match status" value="1"/>
</dbReference>
<dbReference type="InterPro" id="IPR041577">
    <property type="entry name" value="RT_RNaseH_2"/>
</dbReference>
<dbReference type="EMBL" id="OIVN01003913">
    <property type="protein sequence ID" value="SPD14340.1"/>
    <property type="molecule type" value="Genomic_DNA"/>
</dbReference>
<sequence>MVQETRLGVPIGVLKAQTIQSRTQFGHSGQNRGVQGDGEQPPIGEQGEAIPIGVEARNAMPGRPSAHEVFQNLNPPKQPREPREPPWVQDKFEHFWHDPRGGRRGYGMQGGFQNKEHNGYNQGNQPWQQGRQGMQPRLMKLDFLRFKGGDPTSWVFKVIQYFNYYQVQEAEKDDFVRAIQLRFRHASYDDPMELLTKLKHTNSIIAYKVQFESLSNRIRNLSGMHKLSYFMSGLKDEVRLAVKMQGPRSLGEAYALAKIQEDARVESKGYESRQPNPKPSMAVQKLTPMQMSERRKKEFCYHCDVRWSVDHKCKTMKLYIMESVEEEEEVEDSIENEVELIVEDEEPAKIIFTHNFLDNNLAKSLKLVIDTTSCFGVDVANGEVIRTKGEWKAIKFKMQGLDLEPLSKPRSAKSSMQEVLEDFPRVFEEPQGLPPTRGHEHQILLKEDASPTCQRPYRGLNKDTIKDKFSIPVVDELLDELQGARLFSKLDLRSSYHQIRMKEANIEKTTFRTHEGHYEFLYVLVFFDDILINNKGEEEHKEHLKIVLQVLVDHKLYAKRSKSVFAASVIKYLGHVISGDGVKTDPKKIAAMIAGPLTDLLNKDAFKWSEKAELAFEKLKEACSQPPCLALLDFCKTFIVECDASGYRIGVVLMQEGRPLAFYSQALKGKTLFLSTYEKELMVLVLAVKTWRPYLFGNTFVIKTDQQKLEASIGEKDWHSNATKVDFKAIGIPLCAKETSMLQAQAYGSFYAISFPSLTWLEELKTSYKEDNSVMELLKTLQDEPNSEEHFNMANGLLFYKGRFFQGEVSSMKAKVLAFIHDNTLGGHSGFLKTLQRARQNCFWHGMQRDIKAYVRGCDICQRIKHETSKPAGLLQPLEIPPKP</sequence>
<evidence type="ECO:0000256" key="2">
    <source>
        <dbReference type="SAM" id="MobiDB-lite"/>
    </source>
</evidence>
<feature type="domain" description="Reverse transcriptase/retrotransposon-derived protein RNase H-like" evidence="4">
    <location>
        <begin position="608"/>
        <end position="702"/>
    </location>
</feature>
<feature type="domain" description="Integrase zinc-binding" evidence="5">
    <location>
        <begin position="811"/>
        <end position="866"/>
    </location>
</feature>
<organism evidence="6">
    <name type="scientific">Fagus sylvatica</name>
    <name type="common">Beechnut</name>
    <dbReference type="NCBI Taxonomy" id="28930"/>
    <lineage>
        <taxon>Eukaryota</taxon>
        <taxon>Viridiplantae</taxon>
        <taxon>Streptophyta</taxon>
        <taxon>Embryophyta</taxon>
        <taxon>Tracheophyta</taxon>
        <taxon>Spermatophyta</taxon>
        <taxon>Magnoliopsida</taxon>
        <taxon>eudicotyledons</taxon>
        <taxon>Gunneridae</taxon>
        <taxon>Pentapetalae</taxon>
        <taxon>rosids</taxon>
        <taxon>fabids</taxon>
        <taxon>Fagales</taxon>
        <taxon>Fagaceae</taxon>
        <taxon>Fagus</taxon>
    </lineage>
</organism>
<evidence type="ECO:0000259" key="4">
    <source>
        <dbReference type="Pfam" id="PF17919"/>
    </source>
</evidence>
<dbReference type="InterPro" id="IPR000477">
    <property type="entry name" value="RT_dom"/>
</dbReference>
<evidence type="ECO:0008006" key="7">
    <source>
        <dbReference type="Google" id="ProtNLM"/>
    </source>
</evidence>
<dbReference type="GO" id="GO:0003824">
    <property type="term" value="F:catalytic activity"/>
    <property type="evidence" value="ECO:0007669"/>
    <property type="project" value="UniProtKB-KW"/>
</dbReference>
<accession>A0A2N9HRF8</accession>
<proteinExistence type="predicted"/>
<dbReference type="CDD" id="cd01647">
    <property type="entry name" value="RT_LTR"/>
    <property type="match status" value="1"/>
</dbReference>
<dbReference type="InterPro" id="IPR043128">
    <property type="entry name" value="Rev_trsase/Diguanyl_cyclase"/>
</dbReference>
<dbReference type="InterPro" id="IPR043502">
    <property type="entry name" value="DNA/RNA_pol_sf"/>
</dbReference>
<keyword evidence="1" id="KW-0511">Multifunctional enzyme</keyword>
<gene>
    <name evidence="6" type="ORF">FSB_LOCUS42222</name>
</gene>
<dbReference type="FunFam" id="3.30.70.270:FF:000003">
    <property type="entry name" value="Transposon Ty3-G Gag-Pol polyprotein"/>
    <property type="match status" value="1"/>
</dbReference>
<dbReference type="Gene3D" id="3.30.70.270">
    <property type="match status" value="3"/>
</dbReference>
<feature type="compositionally biased region" description="Polar residues" evidence="2">
    <location>
        <begin position="23"/>
        <end position="33"/>
    </location>
</feature>
<dbReference type="Pfam" id="PF00078">
    <property type="entry name" value="RVT_1"/>
    <property type="match status" value="1"/>
</dbReference>
<reference evidence="6" key="1">
    <citation type="submission" date="2018-02" db="EMBL/GenBank/DDBJ databases">
        <authorList>
            <person name="Cohen D.B."/>
            <person name="Kent A.D."/>
        </authorList>
    </citation>
    <scope>NUCLEOTIDE SEQUENCE</scope>
</reference>
<evidence type="ECO:0000259" key="5">
    <source>
        <dbReference type="Pfam" id="PF17921"/>
    </source>
</evidence>
<dbReference type="Gene3D" id="3.10.10.10">
    <property type="entry name" value="HIV Type 1 Reverse Transcriptase, subunit A, domain 1"/>
    <property type="match status" value="1"/>
</dbReference>
<evidence type="ECO:0000256" key="1">
    <source>
        <dbReference type="ARBA" id="ARBA00023268"/>
    </source>
</evidence>
<dbReference type="AlphaFoldDB" id="A0A2N9HRF8"/>
<dbReference type="FunFam" id="1.10.340.70:FF:000001">
    <property type="entry name" value="Retrovirus-related Pol polyprotein from transposon gypsy-like Protein"/>
    <property type="match status" value="1"/>
</dbReference>